<dbReference type="OrthoDB" id="3138711at2759"/>
<reference evidence="3" key="1">
    <citation type="journal article" date="2012" name="Science">
        <title>The Paleozoic origin of enzymatic lignin decomposition reconstructed from 31 fungal genomes.</title>
        <authorList>
            <person name="Floudas D."/>
            <person name="Binder M."/>
            <person name="Riley R."/>
            <person name="Barry K."/>
            <person name="Blanchette R.A."/>
            <person name="Henrissat B."/>
            <person name="Martinez A.T."/>
            <person name="Otillar R."/>
            <person name="Spatafora J.W."/>
            <person name="Yadav J.S."/>
            <person name="Aerts A."/>
            <person name="Benoit I."/>
            <person name="Boyd A."/>
            <person name="Carlson A."/>
            <person name="Copeland A."/>
            <person name="Coutinho P.M."/>
            <person name="de Vries R.P."/>
            <person name="Ferreira P."/>
            <person name="Findley K."/>
            <person name="Foster B."/>
            <person name="Gaskell J."/>
            <person name="Glotzer D."/>
            <person name="Gorecki P."/>
            <person name="Heitman J."/>
            <person name="Hesse C."/>
            <person name="Hori C."/>
            <person name="Igarashi K."/>
            <person name="Jurgens J.A."/>
            <person name="Kallen N."/>
            <person name="Kersten P."/>
            <person name="Kohler A."/>
            <person name="Kuees U."/>
            <person name="Kumar T.K.A."/>
            <person name="Kuo A."/>
            <person name="LaButti K."/>
            <person name="Larrondo L.F."/>
            <person name="Lindquist E."/>
            <person name="Ling A."/>
            <person name="Lombard V."/>
            <person name="Lucas S."/>
            <person name="Lundell T."/>
            <person name="Martin R."/>
            <person name="McLaughlin D.J."/>
            <person name="Morgenstern I."/>
            <person name="Morin E."/>
            <person name="Murat C."/>
            <person name="Nagy L.G."/>
            <person name="Nolan M."/>
            <person name="Ohm R.A."/>
            <person name="Patyshakuliyeva A."/>
            <person name="Rokas A."/>
            <person name="Ruiz-Duenas F.J."/>
            <person name="Sabat G."/>
            <person name="Salamov A."/>
            <person name="Samejima M."/>
            <person name="Schmutz J."/>
            <person name="Slot J.C."/>
            <person name="St John F."/>
            <person name="Stenlid J."/>
            <person name="Sun H."/>
            <person name="Sun S."/>
            <person name="Syed K."/>
            <person name="Tsang A."/>
            <person name="Wiebenga A."/>
            <person name="Young D."/>
            <person name="Pisabarro A."/>
            <person name="Eastwood D.C."/>
            <person name="Martin F."/>
            <person name="Cullen D."/>
            <person name="Grigoriev I.V."/>
            <person name="Hibbett D.S."/>
        </authorList>
    </citation>
    <scope>NUCLEOTIDE SEQUENCE [LARGE SCALE GENOMIC DNA]</scope>
    <source>
        <strain evidence="3">HHB-11173 SS5</strain>
    </source>
</reference>
<sequence length="292" mass="33342">MDIHSDIQHAIDNLPREKFFLDQNIPEDYQSGLRYIDRLECRRNAALEEPLWQALPYVLDTKAVWQLSCTIKDDRDSVLSYRPQAFNRTQLLTARPDDISITLQKALRTKVETHSQVYKAVMSVRKGAPRDVCVKISQQSLCKMPDAEYFDEAASWPSLWRSARQNATVEAWAYRKLKSLQGMGMNTSFIRGEIAIAHVMEYVDGIVISNLTGAGVAQRLGQECNIFDMATVLEERIFHMQTLGVMHGDLLPHNIMLLRQCLNEHPLSALVTLDFNFAKATERYNAHCDVVL</sequence>
<dbReference type="KEGG" id="psq:PUNSTDRAFT_138679"/>
<feature type="domain" description="Protein kinase" evidence="1">
    <location>
        <begin position="103"/>
        <end position="292"/>
    </location>
</feature>
<dbReference type="GO" id="GO:0004672">
    <property type="term" value="F:protein kinase activity"/>
    <property type="evidence" value="ECO:0007669"/>
    <property type="project" value="InterPro"/>
</dbReference>
<dbReference type="SUPFAM" id="SSF56112">
    <property type="entry name" value="Protein kinase-like (PK-like)"/>
    <property type="match status" value="1"/>
</dbReference>
<proteinExistence type="predicted"/>
<dbReference type="InterPro" id="IPR000719">
    <property type="entry name" value="Prot_kinase_dom"/>
</dbReference>
<evidence type="ECO:0000313" key="3">
    <source>
        <dbReference type="Proteomes" id="UP000054196"/>
    </source>
</evidence>
<keyword evidence="3" id="KW-1185">Reference proteome</keyword>
<dbReference type="PROSITE" id="PS50011">
    <property type="entry name" value="PROTEIN_KINASE_DOM"/>
    <property type="match status" value="1"/>
</dbReference>
<dbReference type="InterPro" id="IPR011009">
    <property type="entry name" value="Kinase-like_dom_sf"/>
</dbReference>
<dbReference type="RefSeq" id="XP_007388427.1">
    <property type="nucleotide sequence ID" value="XM_007388365.1"/>
</dbReference>
<protein>
    <recommendedName>
        <fullName evidence="1">Protein kinase domain-containing protein</fullName>
    </recommendedName>
</protein>
<evidence type="ECO:0000313" key="2">
    <source>
        <dbReference type="EMBL" id="EIN04284.1"/>
    </source>
</evidence>
<dbReference type="AlphaFoldDB" id="R7S367"/>
<dbReference type="GeneID" id="18880140"/>
<evidence type="ECO:0000259" key="1">
    <source>
        <dbReference type="PROSITE" id="PS50011"/>
    </source>
</evidence>
<dbReference type="Proteomes" id="UP000054196">
    <property type="component" value="Unassembled WGS sequence"/>
</dbReference>
<name>R7S367_PUNST</name>
<dbReference type="HOGENOM" id="CLU_064354_0_0_1"/>
<organism evidence="2 3">
    <name type="scientific">Punctularia strigosozonata (strain HHB-11173)</name>
    <name type="common">White-rot fungus</name>
    <dbReference type="NCBI Taxonomy" id="741275"/>
    <lineage>
        <taxon>Eukaryota</taxon>
        <taxon>Fungi</taxon>
        <taxon>Dikarya</taxon>
        <taxon>Basidiomycota</taxon>
        <taxon>Agaricomycotina</taxon>
        <taxon>Agaricomycetes</taxon>
        <taxon>Corticiales</taxon>
        <taxon>Punctulariaceae</taxon>
        <taxon>Punctularia</taxon>
    </lineage>
</organism>
<accession>R7S367</accession>
<dbReference type="EMBL" id="JH687555">
    <property type="protein sequence ID" value="EIN04284.1"/>
    <property type="molecule type" value="Genomic_DNA"/>
</dbReference>
<gene>
    <name evidence="2" type="ORF">PUNSTDRAFT_138679</name>
</gene>
<dbReference type="GO" id="GO:0005524">
    <property type="term" value="F:ATP binding"/>
    <property type="evidence" value="ECO:0007669"/>
    <property type="project" value="InterPro"/>
</dbReference>